<organism evidence="3">
    <name type="scientific">Mesotoga infera</name>
    <dbReference type="NCBI Taxonomy" id="1236046"/>
    <lineage>
        <taxon>Bacteria</taxon>
        <taxon>Thermotogati</taxon>
        <taxon>Thermotogota</taxon>
        <taxon>Thermotogae</taxon>
        <taxon>Kosmotogales</taxon>
        <taxon>Kosmotogaceae</taxon>
        <taxon>Mesotoga</taxon>
    </lineage>
</organism>
<dbReference type="Pfam" id="PF03551">
    <property type="entry name" value="PadR"/>
    <property type="match status" value="1"/>
</dbReference>
<proteinExistence type="predicted"/>
<accession>A0A7C1CXP4</accession>
<dbReference type="SUPFAM" id="SSF46785">
    <property type="entry name" value="Winged helix' DNA-binding domain"/>
    <property type="match status" value="1"/>
</dbReference>
<dbReference type="Gene3D" id="1.10.10.10">
    <property type="entry name" value="Winged helix-like DNA-binding domain superfamily/Winged helix DNA-binding domain"/>
    <property type="match status" value="1"/>
</dbReference>
<dbReference type="PANTHER" id="PTHR43252">
    <property type="entry name" value="TRANSCRIPTIONAL REGULATOR YQJI"/>
    <property type="match status" value="1"/>
</dbReference>
<sequence length="181" mass="21362">MARSNKTKYPILGILSQEDLSGYEIKKRIEERLSFYWNESFGQIYPTLKELRREGLLGSERVAQEGKPDKTVYKITEKGMAILREWLEEPVETERLRSELLLKLSFGNHTSTETIKRHVDDFRESLKKKLKLMEIFERNLREVLEDHPDHPYQLVTVLFGKKTYQAWIDWCEEALALLGNS</sequence>
<gene>
    <name evidence="3" type="ORF">ENN47_02580</name>
</gene>
<evidence type="ECO:0000259" key="1">
    <source>
        <dbReference type="Pfam" id="PF03551"/>
    </source>
</evidence>
<dbReference type="Proteomes" id="UP000886198">
    <property type="component" value="Unassembled WGS sequence"/>
</dbReference>
<dbReference type="InterPro" id="IPR018309">
    <property type="entry name" value="Tscrpt_reg_PadR_C"/>
</dbReference>
<evidence type="ECO:0000313" key="3">
    <source>
        <dbReference type="EMBL" id="HDP77073.1"/>
    </source>
</evidence>
<dbReference type="Gene3D" id="6.10.140.190">
    <property type="match status" value="1"/>
</dbReference>
<feature type="domain" description="Transcription regulator PadR N-terminal" evidence="1">
    <location>
        <begin position="11"/>
        <end position="84"/>
    </location>
</feature>
<reference evidence="3" key="1">
    <citation type="journal article" date="2020" name="mSystems">
        <title>Genome- and Community-Level Interaction Insights into Carbon Utilization and Element Cycling Functions of Hydrothermarchaeota in Hydrothermal Sediment.</title>
        <authorList>
            <person name="Zhou Z."/>
            <person name="Liu Y."/>
            <person name="Xu W."/>
            <person name="Pan J."/>
            <person name="Luo Z.H."/>
            <person name="Li M."/>
        </authorList>
    </citation>
    <scope>NUCLEOTIDE SEQUENCE [LARGE SCALE GENOMIC DNA]</scope>
    <source>
        <strain evidence="3">SpSt-1179</strain>
    </source>
</reference>
<comment type="caution">
    <text evidence="3">The sequence shown here is derived from an EMBL/GenBank/DDBJ whole genome shotgun (WGS) entry which is preliminary data.</text>
</comment>
<feature type="domain" description="Transcription regulator PadR C-terminal" evidence="2">
    <location>
        <begin position="96"/>
        <end position="178"/>
    </location>
</feature>
<dbReference type="Pfam" id="PF10400">
    <property type="entry name" value="Vir_act_alpha_C"/>
    <property type="match status" value="1"/>
</dbReference>
<dbReference type="InterPro" id="IPR036388">
    <property type="entry name" value="WH-like_DNA-bd_sf"/>
</dbReference>
<dbReference type="AlphaFoldDB" id="A0A7C1CXP4"/>
<dbReference type="EMBL" id="DSBT01000077">
    <property type="protein sequence ID" value="HDP77073.1"/>
    <property type="molecule type" value="Genomic_DNA"/>
</dbReference>
<dbReference type="PANTHER" id="PTHR43252:SF6">
    <property type="entry name" value="NEGATIVE TRANSCRIPTION REGULATOR PADR"/>
    <property type="match status" value="1"/>
</dbReference>
<dbReference type="InterPro" id="IPR036390">
    <property type="entry name" value="WH_DNA-bd_sf"/>
</dbReference>
<name>A0A7C1CXP4_9BACT</name>
<dbReference type="InterPro" id="IPR005149">
    <property type="entry name" value="Tscrpt_reg_PadR_N"/>
</dbReference>
<protein>
    <submittedName>
        <fullName evidence="3">PadR family transcriptional regulator</fullName>
    </submittedName>
</protein>
<evidence type="ECO:0000259" key="2">
    <source>
        <dbReference type="Pfam" id="PF10400"/>
    </source>
</evidence>